<gene>
    <name evidence="2" type="ORF">SAMN05216586_10212</name>
</gene>
<dbReference type="InterPro" id="IPR009875">
    <property type="entry name" value="PilZ_domain"/>
</dbReference>
<dbReference type="AlphaFoldDB" id="A0AAQ1G533"/>
<accession>A0AAQ1G533</accession>
<dbReference type="Gene3D" id="2.40.10.220">
    <property type="entry name" value="predicted glycosyltransferase like domains"/>
    <property type="match status" value="1"/>
</dbReference>
<feature type="domain" description="PilZ" evidence="1">
    <location>
        <begin position="10"/>
        <end position="100"/>
    </location>
</feature>
<dbReference type="RefSeq" id="WP_160003140.1">
    <property type="nucleotide sequence ID" value="NZ_AP027273.1"/>
</dbReference>
<sequence>MSFHDQQYSEKRDFMRMTVETAATLTFGADNHSCDVICRDLSNQGAQVTAGEAVAAGTLITLSIPSPTPGMQGLQAKGEVVRCQAENNGRFSIGLRFDSLN</sequence>
<dbReference type="GO" id="GO:0035438">
    <property type="term" value="F:cyclic-di-GMP binding"/>
    <property type="evidence" value="ECO:0007669"/>
    <property type="project" value="InterPro"/>
</dbReference>
<name>A0AAQ1G533_9GAMM</name>
<keyword evidence="3" id="KW-1185">Reference proteome</keyword>
<organism evidence="2 3">
    <name type="scientific">Halopseudomonas aestusnigri</name>
    <dbReference type="NCBI Taxonomy" id="857252"/>
    <lineage>
        <taxon>Bacteria</taxon>
        <taxon>Pseudomonadati</taxon>
        <taxon>Pseudomonadota</taxon>
        <taxon>Gammaproteobacteria</taxon>
        <taxon>Pseudomonadales</taxon>
        <taxon>Pseudomonadaceae</taxon>
        <taxon>Halopseudomonas</taxon>
    </lineage>
</organism>
<evidence type="ECO:0000259" key="1">
    <source>
        <dbReference type="Pfam" id="PF07238"/>
    </source>
</evidence>
<evidence type="ECO:0000313" key="2">
    <source>
        <dbReference type="EMBL" id="SEF81764.1"/>
    </source>
</evidence>
<proteinExistence type="predicted"/>
<dbReference type="Pfam" id="PF07238">
    <property type="entry name" value="PilZ"/>
    <property type="match status" value="1"/>
</dbReference>
<dbReference type="SUPFAM" id="SSF141371">
    <property type="entry name" value="PilZ domain-like"/>
    <property type="match status" value="1"/>
</dbReference>
<dbReference type="EMBL" id="FNVE01000002">
    <property type="protein sequence ID" value="SEF81764.1"/>
    <property type="molecule type" value="Genomic_DNA"/>
</dbReference>
<dbReference type="Proteomes" id="UP000243518">
    <property type="component" value="Unassembled WGS sequence"/>
</dbReference>
<protein>
    <submittedName>
        <fullName evidence="2">PilZ domain-containing protein</fullName>
    </submittedName>
</protein>
<evidence type="ECO:0000313" key="3">
    <source>
        <dbReference type="Proteomes" id="UP000243518"/>
    </source>
</evidence>
<comment type="caution">
    <text evidence="2">The sequence shown here is derived from an EMBL/GenBank/DDBJ whole genome shotgun (WGS) entry which is preliminary data.</text>
</comment>
<reference evidence="2 3" key="1">
    <citation type="submission" date="2016-10" db="EMBL/GenBank/DDBJ databases">
        <authorList>
            <person name="Varghese N."/>
            <person name="Submissions S."/>
        </authorList>
    </citation>
    <scope>NUCLEOTIDE SEQUENCE [LARGE SCALE GENOMIC DNA]</scope>
    <source>
        <strain evidence="2 3">CECT 8317</strain>
    </source>
</reference>